<dbReference type="InterPro" id="IPR046000">
    <property type="entry name" value="DUF5956"/>
</dbReference>
<sequence length="153" mass="16578">MTDERWQAITRAAPAHAEREWQVLPENGLGAVIAYAAGPGRARPHLVPLDERHVVVELTRDGRTSRASEPMTPDDLAAIETAITEYLADVGLPAPPCAWWEIDLPGALDVDELCERLDQLAAALPGDDTGVARARREAQTILEAVQALLGESR</sequence>
<accession>A0A7Y0QHJ8</accession>
<dbReference type="Proteomes" id="UP000562124">
    <property type="component" value="Unassembled WGS sequence"/>
</dbReference>
<evidence type="ECO:0000313" key="2">
    <source>
        <dbReference type="Proteomes" id="UP000562124"/>
    </source>
</evidence>
<protein>
    <submittedName>
        <fullName evidence="1">Uncharacterized protein</fullName>
    </submittedName>
</protein>
<proteinExistence type="predicted"/>
<comment type="caution">
    <text evidence="1">The sequence shown here is derived from an EMBL/GenBank/DDBJ whole genome shotgun (WGS) entry which is preliminary data.</text>
</comment>
<dbReference type="Pfam" id="PF19381">
    <property type="entry name" value="DUF5956"/>
    <property type="match status" value="1"/>
</dbReference>
<dbReference type="RefSeq" id="WP_169324626.1">
    <property type="nucleotide sequence ID" value="NZ_JABCJJ010000010.1"/>
</dbReference>
<dbReference type="AlphaFoldDB" id="A0A7Y0QHJ8"/>
<keyword evidence="2" id="KW-1185">Reference proteome</keyword>
<gene>
    <name evidence="1" type="ORF">HIR71_08485</name>
</gene>
<reference evidence="1 2" key="1">
    <citation type="submission" date="2020-04" db="EMBL/GenBank/DDBJ databases">
        <title>Sequencing and Assembly of C. fimi.</title>
        <authorList>
            <person name="Ramsey A.R."/>
        </authorList>
    </citation>
    <scope>NUCLEOTIDE SEQUENCE [LARGE SCALE GENOMIC DNA]</scope>
    <source>
        <strain evidence="1 2">SB</strain>
    </source>
</reference>
<name>A0A7Y0QHJ8_CELFI</name>
<organism evidence="1 2">
    <name type="scientific">Cellulomonas fimi</name>
    <dbReference type="NCBI Taxonomy" id="1708"/>
    <lineage>
        <taxon>Bacteria</taxon>
        <taxon>Bacillati</taxon>
        <taxon>Actinomycetota</taxon>
        <taxon>Actinomycetes</taxon>
        <taxon>Micrococcales</taxon>
        <taxon>Cellulomonadaceae</taxon>
        <taxon>Cellulomonas</taxon>
    </lineage>
</organism>
<evidence type="ECO:0000313" key="1">
    <source>
        <dbReference type="EMBL" id="NMR20253.1"/>
    </source>
</evidence>
<dbReference type="EMBL" id="JABCJJ010000010">
    <property type="protein sequence ID" value="NMR20253.1"/>
    <property type="molecule type" value="Genomic_DNA"/>
</dbReference>